<dbReference type="EMBL" id="CP041692">
    <property type="protein sequence ID" value="QDP96781.1"/>
    <property type="molecule type" value="Genomic_DNA"/>
</dbReference>
<sequence>MSDEDLSGPAYRRVLHGVYVTSAVQNNLRERARAALHVAAPGAYVSHHTAASIWGGITPSESRIHITVPADGYRNQRRGVVVHQYRELDADVRTVAKIRISSPAQCFCELATNGLSLVDLAVLGDSLVAAEVVTSDELIKMADSWPGRGARTASRAARMVRAGTDSPPESKLRMLIVLAGLPEPVVNYIIRHENGDWKLRFDLCYPELMILVEYDGEHHNTDPRQWARDLERREYLERLGWRIIVIQKNHLYQAPEQVVTRIRQALLDRGLPSSRCRIRPRWMTEFAA</sequence>
<reference evidence="2 3" key="1">
    <citation type="submission" date="2019-07" db="EMBL/GenBank/DDBJ databases">
        <title>Microlunatus dokdonensis sp. nov. isolated from the rhizospheric soil of the wild plant Elymus tsukushiensis.</title>
        <authorList>
            <person name="Ghim S.-Y."/>
            <person name="Hwang Y.-J."/>
            <person name="Son J.-S."/>
            <person name="Shin J.-H."/>
        </authorList>
    </citation>
    <scope>NUCLEOTIDE SEQUENCE [LARGE SCALE GENOMIC DNA]</scope>
    <source>
        <strain evidence="2 3">KUDC0627</strain>
    </source>
</reference>
<organism evidence="2 3">
    <name type="scientific">Microlunatus elymi</name>
    <dbReference type="NCBI Taxonomy" id="2596828"/>
    <lineage>
        <taxon>Bacteria</taxon>
        <taxon>Bacillati</taxon>
        <taxon>Actinomycetota</taxon>
        <taxon>Actinomycetes</taxon>
        <taxon>Propionibacteriales</taxon>
        <taxon>Propionibacteriaceae</taxon>
        <taxon>Microlunatus</taxon>
    </lineage>
</organism>
<dbReference type="InterPro" id="IPR049468">
    <property type="entry name" value="Restrct_endonuc-II-like_dom"/>
</dbReference>
<evidence type="ECO:0000313" key="2">
    <source>
        <dbReference type="EMBL" id="QDP96781.1"/>
    </source>
</evidence>
<dbReference type="InterPro" id="IPR011335">
    <property type="entry name" value="Restrct_endonuc-II-like"/>
</dbReference>
<dbReference type="OrthoDB" id="3173471at2"/>
<dbReference type="Gene3D" id="3.40.960.10">
    <property type="entry name" value="VSR Endonuclease"/>
    <property type="match status" value="1"/>
</dbReference>
<accession>A0A516Q0P9</accession>
<evidence type="ECO:0000313" key="3">
    <source>
        <dbReference type="Proteomes" id="UP000319263"/>
    </source>
</evidence>
<dbReference type="RefSeq" id="WP_143986743.1">
    <property type="nucleotide sequence ID" value="NZ_CP041692.1"/>
</dbReference>
<dbReference type="Pfam" id="PF18741">
    <property type="entry name" value="MTES_1575"/>
    <property type="match status" value="1"/>
</dbReference>
<dbReference type="SUPFAM" id="SSF52980">
    <property type="entry name" value="Restriction endonuclease-like"/>
    <property type="match status" value="1"/>
</dbReference>
<dbReference type="AlphaFoldDB" id="A0A516Q0P9"/>
<dbReference type="KEGG" id="mik:FOE78_13460"/>
<evidence type="ECO:0000259" key="1">
    <source>
        <dbReference type="Pfam" id="PF18741"/>
    </source>
</evidence>
<keyword evidence="3" id="KW-1185">Reference proteome</keyword>
<proteinExistence type="predicted"/>
<protein>
    <submittedName>
        <fullName evidence="2">DUF559 domain-containing protein</fullName>
    </submittedName>
</protein>
<feature type="domain" description="Restriction endonuclease type II-like" evidence="1">
    <location>
        <begin position="207"/>
        <end position="266"/>
    </location>
</feature>
<name>A0A516Q0P9_9ACTN</name>
<dbReference type="Proteomes" id="UP000319263">
    <property type="component" value="Chromosome"/>
</dbReference>
<gene>
    <name evidence="2" type="ORF">FOE78_13460</name>
</gene>